<dbReference type="SUPFAM" id="SSF102588">
    <property type="entry name" value="LmbE-like"/>
    <property type="match status" value="1"/>
</dbReference>
<accession>A0A2T2XFP0</accession>
<dbReference type="Gene3D" id="3.40.50.10320">
    <property type="entry name" value="LmbE-like"/>
    <property type="match status" value="1"/>
</dbReference>
<sequence>MPRIPFSPSNPKAEHLVVIAPHPDDEALGAGGLISHFVENGNTVDVILLTMGDGFVQDAERYYLSFDVTAAEYINLGYRRKRETLDAMAVLGVSADHVHFFGFPDGGLDRLLLDHWDNEPMCSSTTKVCYAPYIDSYGEKSPYLGRTLLTLLRQLLVQLNPTWIVSPSAYDEHPDHWATGAFARLAGTDLANPVHHFSYLVHWPAWPLPLAFRPRLHQKAPHVLSQSHPGRWREFVYDADNVDRKRRALMTYQSQVELIKPFMLAFARRSEVLLEETIADMPMGHWLTLPTPARNHWTRYLKKESPINKVSWAILANEQHVRIQWERPMRPEEILHISLHMPQTQTLRHWRIDASGTVNGERSETVQVSLDPLALEASWPIREFDGNLVVMAGVQLEDQGVWIGRAALERYRVPRPLGYNPYDEGEHR</sequence>
<comment type="caution">
    <text evidence="1">The sequence shown here is derived from an EMBL/GenBank/DDBJ whole genome shotgun (WGS) entry which is preliminary data.</text>
</comment>
<gene>
    <name evidence="1" type="ORF">C7B46_10665</name>
</gene>
<dbReference type="InterPro" id="IPR024078">
    <property type="entry name" value="LmbE-like_dom_sf"/>
</dbReference>
<dbReference type="Proteomes" id="UP000242972">
    <property type="component" value="Unassembled WGS sequence"/>
</dbReference>
<dbReference type="GO" id="GO:0016811">
    <property type="term" value="F:hydrolase activity, acting on carbon-nitrogen (but not peptide) bonds, in linear amides"/>
    <property type="evidence" value="ECO:0007669"/>
    <property type="project" value="TreeGrafter"/>
</dbReference>
<evidence type="ECO:0000313" key="2">
    <source>
        <dbReference type="Proteomes" id="UP000242972"/>
    </source>
</evidence>
<name>A0A2T2XFP0_9FIRM</name>
<dbReference type="InterPro" id="IPR003737">
    <property type="entry name" value="GlcNAc_PI_deacetylase-related"/>
</dbReference>
<dbReference type="EMBL" id="PXYW01000023">
    <property type="protein sequence ID" value="PSR33288.1"/>
    <property type="molecule type" value="Genomic_DNA"/>
</dbReference>
<reference evidence="1 2" key="1">
    <citation type="journal article" date="2014" name="BMC Genomics">
        <title>Comparison of environmental and isolate Sulfobacillus genomes reveals diverse carbon, sulfur, nitrogen, and hydrogen metabolisms.</title>
        <authorList>
            <person name="Justice N.B."/>
            <person name="Norman A."/>
            <person name="Brown C.T."/>
            <person name="Singh A."/>
            <person name="Thomas B.C."/>
            <person name="Banfield J.F."/>
        </authorList>
    </citation>
    <scope>NUCLEOTIDE SEQUENCE [LARGE SCALE GENOMIC DNA]</scope>
    <source>
        <strain evidence="1">AMDSBA4</strain>
    </source>
</reference>
<dbReference type="Pfam" id="PF02585">
    <property type="entry name" value="PIG-L"/>
    <property type="match status" value="1"/>
</dbReference>
<dbReference type="AlphaFoldDB" id="A0A2T2XFP0"/>
<organism evidence="1 2">
    <name type="scientific">Sulfobacillus benefaciens</name>
    <dbReference type="NCBI Taxonomy" id="453960"/>
    <lineage>
        <taxon>Bacteria</taxon>
        <taxon>Bacillati</taxon>
        <taxon>Bacillota</taxon>
        <taxon>Clostridia</taxon>
        <taxon>Eubacteriales</taxon>
        <taxon>Clostridiales Family XVII. Incertae Sedis</taxon>
        <taxon>Sulfobacillus</taxon>
    </lineage>
</organism>
<dbReference type="PANTHER" id="PTHR12993:SF29">
    <property type="entry name" value="BLR3841 PROTEIN"/>
    <property type="match status" value="1"/>
</dbReference>
<proteinExistence type="predicted"/>
<evidence type="ECO:0000313" key="1">
    <source>
        <dbReference type="EMBL" id="PSR33288.1"/>
    </source>
</evidence>
<protein>
    <submittedName>
        <fullName evidence="1">PIG-L family deacetylase</fullName>
    </submittedName>
</protein>
<dbReference type="PANTHER" id="PTHR12993">
    <property type="entry name" value="N-ACETYLGLUCOSAMINYL-PHOSPHATIDYLINOSITOL DE-N-ACETYLASE-RELATED"/>
    <property type="match status" value="1"/>
</dbReference>